<feature type="domain" description="Phage capsid-like C-terminal" evidence="2">
    <location>
        <begin position="134"/>
        <end position="412"/>
    </location>
</feature>
<evidence type="ECO:0000256" key="1">
    <source>
        <dbReference type="ARBA" id="ARBA00004328"/>
    </source>
</evidence>
<gene>
    <name evidence="3" type="ORF">C9J47_07310</name>
</gene>
<protein>
    <submittedName>
        <fullName evidence="3">Phage major capsid protein</fullName>
    </submittedName>
</protein>
<reference evidence="3 4" key="1">
    <citation type="submission" date="2018-03" db="EMBL/GenBank/DDBJ databases">
        <title>Whole genome sequencing of Histamine producing bacteria.</title>
        <authorList>
            <person name="Butler K."/>
        </authorList>
    </citation>
    <scope>NUCLEOTIDE SEQUENCE [LARGE SCALE GENOMIC DNA]</scope>
    <source>
        <strain evidence="3 4">ATCC 19614</strain>
    </source>
</reference>
<evidence type="ECO:0000259" key="2">
    <source>
        <dbReference type="Pfam" id="PF05065"/>
    </source>
</evidence>
<comment type="caution">
    <text evidence="3">The sequence shown here is derived from an EMBL/GenBank/DDBJ whole genome shotgun (WGS) entry which is preliminary data.</text>
</comment>
<proteinExistence type="predicted"/>
<evidence type="ECO:0000313" key="3">
    <source>
        <dbReference type="EMBL" id="PSV48325.1"/>
    </source>
</evidence>
<dbReference type="AlphaFoldDB" id="A0A2T3LAG6"/>
<dbReference type="InterPro" id="IPR024455">
    <property type="entry name" value="Phage_capsid"/>
</dbReference>
<dbReference type="RefSeq" id="WP_107252932.1">
    <property type="nucleotide sequence ID" value="NZ_PYOC01000002.1"/>
</dbReference>
<sequence>MSKLKALRESRDKLAKEANALNDKYPADKRMSAEDGQKLDGILADIQAIDGDIRREQQVADLALENDVDDGGVNNTLRDKHTKEPNKQSDVAAAMRAYMLGGISALTPEQYQLMTARSPSDINNAMSTTVPTEGGYTTAPEWIRQVEQAMKAYGGMYNVSTVMRTATGNTINFPTTDATAEEGEIVGQNAPAGTKDTTFGNKSIGSYMYSSKSIAIPWELLQDSFFDIDGYIQDLLGMRIGRITNRHFTVGTGTNQPAGIVTGAALGKKGKTGQTALVTYEDLVSLEHSVDPAYRNSPGVGYMFHDTTLEALRVIKDKNDRPIFVPGYETGNPGGAPDRILNRPITINQHMAEMTADAKSILFGALNKYRIRLVMDLRLFRMTDSKYTEKAQTGFIGYQRADGALIDVGGAVKYYQNSAT</sequence>
<keyword evidence="4" id="KW-1185">Reference proteome</keyword>
<dbReference type="SUPFAM" id="SSF56563">
    <property type="entry name" value="Major capsid protein gp5"/>
    <property type="match status" value="1"/>
</dbReference>
<evidence type="ECO:0000313" key="4">
    <source>
        <dbReference type="Proteomes" id="UP000241803"/>
    </source>
</evidence>
<dbReference type="Proteomes" id="UP000241803">
    <property type="component" value="Unassembled WGS sequence"/>
</dbReference>
<accession>A0A2T3LAG6</accession>
<dbReference type="EMBL" id="PYOC01000002">
    <property type="protein sequence ID" value="PSV48325.1"/>
    <property type="molecule type" value="Genomic_DNA"/>
</dbReference>
<name>A0A2T3LAG6_9GAMM</name>
<comment type="subcellular location">
    <subcellularLocation>
        <location evidence="1">Virion</location>
    </subcellularLocation>
</comment>
<dbReference type="InterPro" id="IPR054612">
    <property type="entry name" value="Phage_capsid-like_C"/>
</dbReference>
<dbReference type="Pfam" id="PF05065">
    <property type="entry name" value="Phage_capsid"/>
    <property type="match status" value="1"/>
</dbReference>
<organism evidence="3 4">
    <name type="scientific">Photobacterium indicum</name>
    <dbReference type="NCBI Taxonomy" id="81447"/>
    <lineage>
        <taxon>Bacteria</taxon>
        <taxon>Pseudomonadati</taxon>
        <taxon>Pseudomonadota</taxon>
        <taxon>Gammaproteobacteria</taxon>
        <taxon>Vibrionales</taxon>
        <taxon>Vibrionaceae</taxon>
        <taxon>Photobacterium</taxon>
    </lineage>
</organism>
<dbReference type="NCBIfam" id="TIGR01554">
    <property type="entry name" value="major_cap_HK97"/>
    <property type="match status" value="1"/>
</dbReference>